<dbReference type="RefSeq" id="WP_311423181.1">
    <property type="nucleotide sequence ID" value="NZ_JAVREH010000013.1"/>
</dbReference>
<keyword evidence="1" id="KW-1133">Transmembrane helix</keyword>
<feature type="transmembrane region" description="Helical" evidence="1">
    <location>
        <begin position="199"/>
        <end position="217"/>
    </location>
</feature>
<keyword evidence="1" id="KW-0472">Membrane</keyword>
<dbReference type="PANTHER" id="PTHR37305:SF1">
    <property type="entry name" value="MEMBRANE PROTEIN"/>
    <property type="match status" value="1"/>
</dbReference>
<keyword evidence="3" id="KW-1185">Reference proteome</keyword>
<comment type="caution">
    <text evidence="2">The sequence shown here is derived from an EMBL/GenBank/DDBJ whole genome shotgun (WGS) entry which is preliminary data.</text>
</comment>
<evidence type="ECO:0000313" key="2">
    <source>
        <dbReference type="EMBL" id="MDT0262029.1"/>
    </source>
</evidence>
<feature type="transmembrane region" description="Helical" evidence="1">
    <location>
        <begin position="171"/>
        <end position="192"/>
    </location>
</feature>
<gene>
    <name evidence="2" type="ORF">RM423_11540</name>
</gene>
<dbReference type="Proteomes" id="UP001183176">
    <property type="component" value="Unassembled WGS sequence"/>
</dbReference>
<accession>A0ABU2JBJ3</accession>
<keyword evidence="1" id="KW-0812">Transmembrane</keyword>
<evidence type="ECO:0000256" key="1">
    <source>
        <dbReference type="SAM" id="Phobius"/>
    </source>
</evidence>
<sequence length="278" mass="29151">MTSTVTQQPIRPTVTPRFSGMKVTQGRVIKSEWTKFRSLRSTLITLVVSVILTIGLGTLISAVTASHWSQSSPGDRADFNAVVTSLDGIRFSQLAVGVLGVLLISGEYATGMIRASLTAVPKRLPVLWAKLSVFTGVVGIISIISTFIAFFLGQAMLSSQHLQVTISSPDALRMVAGAGIYVLLVGLIGMALGGLMRNTAAGISSLVALFFVIPPVLNLLPKSWANNIGPYLPSNAGESFWGHPNGVHLSALAGLLVLCGWTAAAIAAAAVRLKSQDA</sequence>
<feature type="transmembrane region" description="Helical" evidence="1">
    <location>
        <begin position="249"/>
        <end position="271"/>
    </location>
</feature>
<reference evidence="3" key="1">
    <citation type="submission" date="2023-07" db="EMBL/GenBank/DDBJ databases">
        <title>30 novel species of actinomycetes from the DSMZ collection.</title>
        <authorList>
            <person name="Nouioui I."/>
        </authorList>
    </citation>
    <scope>NUCLEOTIDE SEQUENCE [LARGE SCALE GENOMIC DNA]</scope>
    <source>
        <strain evidence="3">DSM 44399</strain>
    </source>
</reference>
<dbReference type="EMBL" id="JAVREH010000013">
    <property type="protein sequence ID" value="MDT0262029.1"/>
    <property type="molecule type" value="Genomic_DNA"/>
</dbReference>
<feature type="transmembrane region" description="Helical" evidence="1">
    <location>
        <begin position="43"/>
        <end position="68"/>
    </location>
</feature>
<name>A0ABU2JBJ3_9ACTN</name>
<protein>
    <submittedName>
        <fullName evidence="2">ABC transporter permease subunit</fullName>
    </submittedName>
</protein>
<organism evidence="2 3">
    <name type="scientific">Jatrophihabitans lederbergiae</name>
    <dbReference type="NCBI Taxonomy" id="3075547"/>
    <lineage>
        <taxon>Bacteria</taxon>
        <taxon>Bacillati</taxon>
        <taxon>Actinomycetota</taxon>
        <taxon>Actinomycetes</taxon>
        <taxon>Jatrophihabitantales</taxon>
        <taxon>Jatrophihabitantaceae</taxon>
        <taxon>Jatrophihabitans</taxon>
    </lineage>
</organism>
<feature type="transmembrane region" description="Helical" evidence="1">
    <location>
        <begin position="127"/>
        <end position="151"/>
    </location>
</feature>
<evidence type="ECO:0000313" key="3">
    <source>
        <dbReference type="Proteomes" id="UP001183176"/>
    </source>
</evidence>
<feature type="transmembrane region" description="Helical" evidence="1">
    <location>
        <begin position="88"/>
        <end position="106"/>
    </location>
</feature>
<dbReference type="PANTHER" id="PTHR37305">
    <property type="entry name" value="INTEGRAL MEMBRANE PROTEIN-RELATED"/>
    <property type="match status" value="1"/>
</dbReference>
<proteinExistence type="predicted"/>